<proteinExistence type="inferred from homology"/>
<dbReference type="InterPro" id="IPR005829">
    <property type="entry name" value="Sugar_transporter_CS"/>
</dbReference>
<keyword evidence="5 10" id="KW-0812">Transmembrane</keyword>
<feature type="transmembrane region" description="Helical" evidence="10">
    <location>
        <begin position="97"/>
        <end position="115"/>
    </location>
</feature>
<dbReference type="FunFam" id="1.20.1250.20:FF:000043">
    <property type="entry name" value="sugar transporter ERD6-like 6"/>
    <property type="match status" value="1"/>
</dbReference>
<evidence type="ECO:0000256" key="10">
    <source>
        <dbReference type="SAM" id="Phobius"/>
    </source>
</evidence>
<comment type="similarity">
    <text evidence="2 9">Belongs to the major facilitator superfamily. Sugar transporter (TC 2.A.1.1) family.</text>
</comment>
<keyword evidence="4" id="KW-0762">Sugar transport</keyword>
<dbReference type="PANTHER" id="PTHR48021">
    <property type="match status" value="1"/>
</dbReference>
<dbReference type="SUPFAM" id="SSF103473">
    <property type="entry name" value="MFS general substrate transporter"/>
    <property type="match status" value="1"/>
</dbReference>
<evidence type="ECO:0000256" key="8">
    <source>
        <dbReference type="ARBA" id="ARBA00044504"/>
    </source>
</evidence>
<dbReference type="InterPro" id="IPR020846">
    <property type="entry name" value="MFS_dom"/>
</dbReference>
<keyword evidence="7 10" id="KW-0472">Membrane</keyword>
<organism evidence="12 13">
    <name type="scientific">Oldenlandia corymbosa var. corymbosa</name>
    <dbReference type="NCBI Taxonomy" id="529605"/>
    <lineage>
        <taxon>Eukaryota</taxon>
        <taxon>Viridiplantae</taxon>
        <taxon>Streptophyta</taxon>
        <taxon>Embryophyta</taxon>
        <taxon>Tracheophyta</taxon>
        <taxon>Spermatophyta</taxon>
        <taxon>Magnoliopsida</taxon>
        <taxon>eudicotyledons</taxon>
        <taxon>Gunneridae</taxon>
        <taxon>Pentapetalae</taxon>
        <taxon>asterids</taxon>
        <taxon>lamiids</taxon>
        <taxon>Gentianales</taxon>
        <taxon>Rubiaceae</taxon>
        <taxon>Rubioideae</taxon>
        <taxon>Spermacoceae</taxon>
        <taxon>Hedyotis-Oldenlandia complex</taxon>
        <taxon>Oldenlandia</taxon>
    </lineage>
</organism>
<sequence length="586" mass="63302">MEEALLLPSRNTEDGVVVSRPRFSSTPMLIFTTSIVSCGSLAYGFSVGYTSPAEAGMMADLGLTIAEYSVFSSILKFGGMVGALISGRVSDLVGRRATMWILEIFFILGWILVIFGKNGWWLDTGRLLMGIGSGMHCYVAPIYIGEITPKDIRGAFVAAVTFSVTLGFSLMFFVGNFMNWRSLALFGLLPSLIQVVGLFFIPESPRWLAKIGNTKGIETALQQLRGRDADISSEAAEIIEFAEALQLEPKSSLWDLFDRRYAHPLLVGVGLMLLVQLGGSDGISSYASSIFEAAGCSAAVGSTILAVIQLPFSSLSVLLMDKAGRRPLLMATAAFSCFGCFLAGLSFLFQAHNVLKEISPLLALIGILINSSSFGAGLGGAPWVIMSEIFPINIKGTGGSLVTLGNWFGSWIVTYAFNFLFEWSSSGVFFIFSIICASIILFVAKLLPETKGRTLEEIQASMTLFKKKGCQGYSVKNKNKKFMGKSAAVSQMAYQINLYRSTLSSSGCMTCRNKDITLKISCSQIIDLTTKSMMTESFKAIRANSNESVAIPANITDKNVVIPTNITRDVAAIPANIHKEVVAIPN</sequence>
<dbReference type="GO" id="GO:0051119">
    <property type="term" value="F:sugar transmembrane transporter activity"/>
    <property type="evidence" value="ECO:0007669"/>
    <property type="project" value="InterPro"/>
</dbReference>
<feature type="transmembrane region" description="Helical" evidence="10">
    <location>
        <begin position="427"/>
        <end position="447"/>
    </location>
</feature>
<reference evidence="12" key="1">
    <citation type="submission" date="2023-03" db="EMBL/GenBank/DDBJ databases">
        <authorList>
            <person name="Julca I."/>
        </authorList>
    </citation>
    <scope>NUCLEOTIDE SEQUENCE</scope>
</reference>
<evidence type="ECO:0000256" key="6">
    <source>
        <dbReference type="ARBA" id="ARBA00022989"/>
    </source>
</evidence>
<dbReference type="InterPro" id="IPR044775">
    <property type="entry name" value="MFS_ERD6/Tret1-like"/>
</dbReference>
<evidence type="ECO:0000256" key="1">
    <source>
        <dbReference type="ARBA" id="ARBA00004141"/>
    </source>
</evidence>
<evidence type="ECO:0000259" key="11">
    <source>
        <dbReference type="PROSITE" id="PS50850"/>
    </source>
</evidence>
<comment type="similarity">
    <text evidence="8">Belongs to the major facilitator superfamily. Phosphate:H(+) symporter (TC 2.A.1.9) family.</text>
</comment>
<dbReference type="Proteomes" id="UP001161247">
    <property type="component" value="Chromosome 4"/>
</dbReference>
<dbReference type="EMBL" id="OX459121">
    <property type="protein sequence ID" value="CAI9102341.1"/>
    <property type="molecule type" value="Genomic_DNA"/>
</dbReference>
<comment type="subcellular location">
    <subcellularLocation>
        <location evidence="1">Membrane</location>
        <topology evidence="1">Multi-pass membrane protein</topology>
    </subcellularLocation>
</comment>
<evidence type="ECO:0000256" key="2">
    <source>
        <dbReference type="ARBA" id="ARBA00010992"/>
    </source>
</evidence>
<dbReference type="Pfam" id="PF00083">
    <property type="entry name" value="Sugar_tr"/>
    <property type="match status" value="1"/>
</dbReference>
<dbReference type="CDD" id="cd17358">
    <property type="entry name" value="MFS_GLUT6_8_Class3_like"/>
    <property type="match status" value="1"/>
</dbReference>
<protein>
    <submittedName>
        <fullName evidence="12">OLC1v1000597C1</fullName>
    </submittedName>
</protein>
<dbReference type="InterPro" id="IPR050549">
    <property type="entry name" value="MFS_Trehalose_Transporter"/>
</dbReference>
<gene>
    <name evidence="12" type="ORF">OLC1_LOCUS11701</name>
</gene>
<keyword evidence="6 10" id="KW-1133">Transmembrane helix</keyword>
<feature type="transmembrane region" description="Helical" evidence="10">
    <location>
        <begin position="156"/>
        <end position="177"/>
    </location>
</feature>
<dbReference type="InterPro" id="IPR005828">
    <property type="entry name" value="MFS_sugar_transport-like"/>
</dbReference>
<feature type="transmembrane region" description="Helical" evidence="10">
    <location>
        <begin position="261"/>
        <end position="279"/>
    </location>
</feature>
<feature type="transmembrane region" description="Helical" evidence="10">
    <location>
        <begin position="361"/>
        <end position="386"/>
    </location>
</feature>
<evidence type="ECO:0000256" key="5">
    <source>
        <dbReference type="ARBA" id="ARBA00022692"/>
    </source>
</evidence>
<evidence type="ECO:0000256" key="7">
    <source>
        <dbReference type="ARBA" id="ARBA00023136"/>
    </source>
</evidence>
<feature type="transmembrane region" description="Helical" evidence="10">
    <location>
        <begin position="285"/>
        <end position="308"/>
    </location>
</feature>
<feature type="transmembrane region" description="Helical" evidence="10">
    <location>
        <begin position="328"/>
        <end position="349"/>
    </location>
</feature>
<feature type="transmembrane region" description="Helical" evidence="10">
    <location>
        <begin position="65"/>
        <end position="85"/>
    </location>
</feature>
<feature type="transmembrane region" description="Helical" evidence="10">
    <location>
        <begin position="398"/>
        <end position="421"/>
    </location>
</feature>
<dbReference type="InterPro" id="IPR003663">
    <property type="entry name" value="Sugar/inositol_transpt"/>
</dbReference>
<dbReference type="Gene3D" id="1.20.1250.20">
    <property type="entry name" value="MFS general substrate transporter like domains"/>
    <property type="match status" value="1"/>
</dbReference>
<feature type="transmembrane region" description="Helical" evidence="10">
    <location>
        <begin position="183"/>
        <end position="201"/>
    </location>
</feature>
<evidence type="ECO:0000256" key="4">
    <source>
        <dbReference type="ARBA" id="ARBA00022597"/>
    </source>
</evidence>
<name>A0AAV1D339_OLDCO</name>
<accession>A0AAV1D339</accession>
<dbReference type="InterPro" id="IPR036259">
    <property type="entry name" value="MFS_trans_sf"/>
</dbReference>
<feature type="transmembrane region" description="Helical" evidence="10">
    <location>
        <begin position="28"/>
        <end position="45"/>
    </location>
</feature>
<dbReference type="PROSITE" id="PS00216">
    <property type="entry name" value="SUGAR_TRANSPORT_1"/>
    <property type="match status" value="1"/>
</dbReference>
<dbReference type="PROSITE" id="PS00217">
    <property type="entry name" value="SUGAR_TRANSPORT_2"/>
    <property type="match status" value="1"/>
</dbReference>
<feature type="domain" description="Major facilitator superfamily (MFS) profile" evidence="11">
    <location>
        <begin position="32"/>
        <end position="451"/>
    </location>
</feature>
<dbReference type="PRINTS" id="PR00171">
    <property type="entry name" value="SUGRTRNSPORT"/>
</dbReference>
<keyword evidence="3 9" id="KW-0813">Transport</keyword>
<dbReference type="AlphaFoldDB" id="A0AAV1D339"/>
<keyword evidence="13" id="KW-1185">Reference proteome</keyword>
<dbReference type="PROSITE" id="PS50850">
    <property type="entry name" value="MFS"/>
    <property type="match status" value="1"/>
</dbReference>
<evidence type="ECO:0000256" key="3">
    <source>
        <dbReference type="ARBA" id="ARBA00022448"/>
    </source>
</evidence>
<dbReference type="PANTHER" id="PTHR48021:SF29">
    <property type="entry name" value="MAJOR FACILITATOR SUPERFAMILY (MFS) PROFILE DOMAIN-CONTAINING PROTEIN"/>
    <property type="match status" value="1"/>
</dbReference>
<dbReference type="GO" id="GO:0016020">
    <property type="term" value="C:membrane"/>
    <property type="evidence" value="ECO:0007669"/>
    <property type="project" value="UniProtKB-SubCell"/>
</dbReference>
<evidence type="ECO:0000313" key="13">
    <source>
        <dbReference type="Proteomes" id="UP001161247"/>
    </source>
</evidence>
<evidence type="ECO:0000256" key="9">
    <source>
        <dbReference type="RuleBase" id="RU003346"/>
    </source>
</evidence>
<dbReference type="NCBIfam" id="TIGR00879">
    <property type="entry name" value="SP"/>
    <property type="match status" value="1"/>
</dbReference>
<evidence type="ECO:0000313" key="12">
    <source>
        <dbReference type="EMBL" id="CAI9102341.1"/>
    </source>
</evidence>